<dbReference type="AlphaFoldDB" id="A0A8H7KIV7"/>
<evidence type="ECO:0008006" key="5">
    <source>
        <dbReference type="Google" id="ProtNLM"/>
    </source>
</evidence>
<feature type="compositionally biased region" description="Basic residues" evidence="1">
    <location>
        <begin position="397"/>
        <end position="409"/>
    </location>
</feature>
<dbReference type="EMBL" id="JABXXO010000004">
    <property type="protein sequence ID" value="KAF7779015.1"/>
    <property type="molecule type" value="Genomic_DNA"/>
</dbReference>
<keyword evidence="2" id="KW-1133">Transmembrane helix</keyword>
<feature type="transmembrane region" description="Helical" evidence="2">
    <location>
        <begin position="501"/>
        <end position="520"/>
    </location>
</feature>
<comment type="caution">
    <text evidence="3">The sequence shown here is derived from an EMBL/GenBank/DDBJ whole genome shotgun (WGS) entry which is preliminary data.</text>
</comment>
<feature type="transmembrane region" description="Helical" evidence="2">
    <location>
        <begin position="535"/>
        <end position="556"/>
    </location>
</feature>
<feature type="compositionally biased region" description="Polar residues" evidence="1">
    <location>
        <begin position="86"/>
        <end position="108"/>
    </location>
</feature>
<feature type="region of interest" description="Disordered" evidence="1">
    <location>
        <begin position="1"/>
        <end position="118"/>
    </location>
</feature>
<feature type="transmembrane region" description="Helical" evidence="2">
    <location>
        <begin position="308"/>
        <end position="328"/>
    </location>
</feature>
<feature type="region of interest" description="Disordered" evidence="1">
    <location>
        <begin position="207"/>
        <end position="244"/>
    </location>
</feature>
<evidence type="ECO:0000256" key="2">
    <source>
        <dbReference type="SAM" id="Phobius"/>
    </source>
</evidence>
<name>A0A8H7KIV7_AGABI</name>
<feature type="transmembrane region" description="Helical" evidence="2">
    <location>
        <begin position="343"/>
        <end position="362"/>
    </location>
</feature>
<organism evidence="3 4">
    <name type="scientific">Agaricus bisporus var. burnettii</name>
    <dbReference type="NCBI Taxonomy" id="192524"/>
    <lineage>
        <taxon>Eukaryota</taxon>
        <taxon>Fungi</taxon>
        <taxon>Dikarya</taxon>
        <taxon>Basidiomycota</taxon>
        <taxon>Agaricomycotina</taxon>
        <taxon>Agaricomycetes</taxon>
        <taxon>Agaricomycetidae</taxon>
        <taxon>Agaricales</taxon>
        <taxon>Agaricineae</taxon>
        <taxon>Agaricaceae</taxon>
        <taxon>Agaricus</taxon>
    </lineage>
</organism>
<protein>
    <recommendedName>
        <fullName evidence="5">MARVEL domain-containing protein</fullName>
    </recommendedName>
</protein>
<keyword evidence="2" id="KW-0472">Membrane</keyword>
<evidence type="ECO:0000313" key="4">
    <source>
        <dbReference type="Proteomes" id="UP000629468"/>
    </source>
</evidence>
<evidence type="ECO:0000313" key="3">
    <source>
        <dbReference type="EMBL" id="KAF7779015.1"/>
    </source>
</evidence>
<keyword evidence="2" id="KW-0812">Transmembrane</keyword>
<feature type="compositionally biased region" description="Basic residues" evidence="1">
    <location>
        <begin position="459"/>
        <end position="477"/>
    </location>
</feature>
<sequence>MYSPRLDSPPPPRNLPHHRPRPWSPDNDDDLYRRREASDVSVEALDLADYARTLRTRQTDGPYPAFPSRSLDDFPYVPATRDSRDTLSPLSLVSRGPTLSSSNATSRRPFSMPSRHDLSLYHPQPRIADSQSHDFPSSSEIDISQFPAWSRAWYQSTTATNQVYPRSSSSPPIDDLYTAIPNSNLDLYNKEKKSVFDPGYIHYHEQDYDPSSLSEPKFAPPHSSESTRDVLPWNHDHDSGSPIDPYTKEERMRMLEMEFGQDSTRGKKGKGRGLGDFVDEDGKPLIGTVDTQGYLVTQGPKKRTVTRIFQILFALGAGIPAIYAAIAIKPDPPPPPAGKPQALVLYVISIITFLLLFYLFFIRPCCCNPHRKNKGAGMDNPLTGGMMVLPISSGGGGKKKNKRKEKKKSGGGGLRGGDGDVQVNLIVDPHVFSGGNDSDYDDDDDNDTDSDMPGGYYGAHRKGGERKKNQRNRRRRRRSVFTGLAMEKEWRQARGWAKKMAFVDGVGILVWGAVFIFVMIGQRCPVGKFDGWCNAYNVSTACACLLCIAFGVSVFFDVKDLYASRTSPRTRI</sequence>
<accession>A0A8H7KIV7</accession>
<dbReference type="Proteomes" id="UP000629468">
    <property type="component" value="Unassembled WGS sequence"/>
</dbReference>
<feature type="region of interest" description="Disordered" evidence="1">
    <location>
        <begin position="389"/>
        <end position="420"/>
    </location>
</feature>
<feature type="region of interest" description="Disordered" evidence="1">
    <location>
        <begin position="451"/>
        <end position="477"/>
    </location>
</feature>
<evidence type="ECO:0000256" key="1">
    <source>
        <dbReference type="SAM" id="MobiDB-lite"/>
    </source>
</evidence>
<gene>
    <name evidence="3" type="ORF">Agabi119p4_3360</name>
</gene>
<proteinExistence type="predicted"/>
<reference evidence="3 4" key="1">
    <citation type="journal article" name="Sci. Rep.">
        <title>Telomere-to-telomere assembled and centromere annotated genomes of the two main subspecies of the button mushroom Agaricus bisporus reveal especially polymorphic chromosome ends.</title>
        <authorList>
            <person name="Sonnenberg A.S.M."/>
            <person name="Sedaghat-Telgerd N."/>
            <person name="Lavrijssen B."/>
            <person name="Ohm R.A."/>
            <person name="Hendrickx P.M."/>
            <person name="Scholtmeijer K."/>
            <person name="Baars J.J.P."/>
            <person name="van Peer A."/>
        </authorList>
    </citation>
    <scope>NUCLEOTIDE SEQUENCE [LARGE SCALE GENOMIC DNA]</scope>
    <source>
        <strain evidence="3 4">H119_p4</strain>
    </source>
</reference>